<dbReference type="eggNOG" id="COG3706">
    <property type="taxonomic scope" value="Bacteria"/>
</dbReference>
<proteinExistence type="predicted"/>
<dbReference type="HOGENOM" id="CLU_000445_11_1_4"/>
<feature type="transmembrane region" description="Helical" evidence="3">
    <location>
        <begin position="137"/>
        <end position="155"/>
    </location>
</feature>
<keyword evidence="3" id="KW-0472">Membrane</keyword>
<dbReference type="EMBL" id="CP001013">
    <property type="protein sequence ID" value="ACB33693.1"/>
    <property type="molecule type" value="Genomic_DNA"/>
</dbReference>
<dbReference type="Proteomes" id="UP000001693">
    <property type="component" value="Chromosome"/>
</dbReference>
<dbReference type="SMART" id="SM00267">
    <property type="entry name" value="GGDEF"/>
    <property type="match status" value="1"/>
</dbReference>
<dbReference type="PANTHER" id="PTHR45138:SF9">
    <property type="entry name" value="DIGUANYLATE CYCLASE DGCM-RELATED"/>
    <property type="match status" value="1"/>
</dbReference>
<dbReference type="InterPro" id="IPR043128">
    <property type="entry name" value="Rev_trsase/Diguanyl_cyclase"/>
</dbReference>
<dbReference type="GO" id="GO:0043709">
    <property type="term" value="P:cell adhesion involved in single-species biofilm formation"/>
    <property type="evidence" value="ECO:0007669"/>
    <property type="project" value="TreeGrafter"/>
</dbReference>
<dbReference type="Gene3D" id="3.30.70.270">
    <property type="match status" value="1"/>
</dbReference>
<feature type="transmembrane region" description="Helical" evidence="3">
    <location>
        <begin position="61"/>
        <end position="79"/>
    </location>
</feature>
<dbReference type="FunFam" id="3.30.70.270:FF:000001">
    <property type="entry name" value="Diguanylate cyclase domain protein"/>
    <property type="match status" value="1"/>
</dbReference>
<feature type="transmembrane region" description="Helical" evidence="3">
    <location>
        <begin position="33"/>
        <end position="55"/>
    </location>
</feature>
<feature type="domain" description="GGDEF" evidence="4">
    <location>
        <begin position="245"/>
        <end position="378"/>
    </location>
</feature>
<organism evidence="5 6">
    <name type="scientific">Leptothrix cholodnii (strain ATCC 51168 / LMG 8142 / SP-6)</name>
    <name type="common">Leptothrix discophora (strain SP-6)</name>
    <dbReference type="NCBI Taxonomy" id="395495"/>
    <lineage>
        <taxon>Bacteria</taxon>
        <taxon>Pseudomonadati</taxon>
        <taxon>Pseudomonadota</taxon>
        <taxon>Betaproteobacteria</taxon>
        <taxon>Burkholderiales</taxon>
        <taxon>Sphaerotilaceae</taxon>
        <taxon>Leptothrix</taxon>
    </lineage>
</organism>
<dbReference type="GO" id="GO:0052621">
    <property type="term" value="F:diguanylate cyclase activity"/>
    <property type="evidence" value="ECO:0007669"/>
    <property type="project" value="UniProtKB-EC"/>
</dbReference>
<feature type="transmembrane region" description="Helical" evidence="3">
    <location>
        <begin position="175"/>
        <end position="193"/>
    </location>
</feature>
<dbReference type="NCBIfam" id="TIGR00254">
    <property type="entry name" value="GGDEF"/>
    <property type="match status" value="1"/>
</dbReference>
<dbReference type="GO" id="GO:1902201">
    <property type="term" value="P:negative regulation of bacterial-type flagellum-dependent cell motility"/>
    <property type="evidence" value="ECO:0007669"/>
    <property type="project" value="TreeGrafter"/>
</dbReference>
<dbReference type="EC" id="2.7.7.65" evidence="1"/>
<dbReference type="Pfam" id="PF00990">
    <property type="entry name" value="GGDEF"/>
    <property type="match status" value="1"/>
</dbReference>
<protein>
    <recommendedName>
        <fullName evidence="1">diguanylate cyclase</fullName>
        <ecNumber evidence="1">2.7.7.65</ecNumber>
    </recommendedName>
</protein>
<dbReference type="PANTHER" id="PTHR45138">
    <property type="entry name" value="REGULATORY COMPONENTS OF SENSORY TRANSDUCTION SYSTEM"/>
    <property type="match status" value="1"/>
</dbReference>
<dbReference type="CDD" id="cd01949">
    <property type="entry name" value="GGDEF"/>
    <property type="match status" value="1"/>
</dbReference>
<dbReference type="InterPro" id="IPR000160">
    <property type="entry name" value="GGDEF_dom"/>
</dbReference>
<comment type="catalytic activity">
    <reaction evidence="2">
        <text>2 GTP = 3',3'-c-di-GMP + 2 diphosphate</text>
        <dbReference type="Rhea" id="RHEA:24898"/>
        <dbReference type="ChEBI" id="CHEBI:33019"/>
        <dbReference type="ChEBI" id="CHEBI:37565"/>
        <dbReference type="ChEBI" id="CHEBI:58805"/>
        <dbReference type="EC" id="2.7.7.65"/>
    </reaction>
</comment>
<evidence type="ECO:0000259" key="4">
    <source>
        <dbReference type="PROSITE" id="PS50887"/>
    </source>
</evidence>
<dbReference type="SUPFAM" id="SSF55073">
    <property type="entry name" value="Nucleotide cyclase"/>
    <property type="match status" value="1"/>
</dbReference>
<name>B1Y766_LEPCP</name>
<keyword evidence="6" id="KW-1185">Reference proteome</keyword>
<evidence type="ECO:0000256" key="3">
    <source>
        <dbReference type="SAM" id="Phobius"/>
    </source>
</evidence>
<keyword evidence="3" id="KW-0812">Transmembrane</keyword>
<evidence type="ECO:0000313" key="6">
    <source>
        <dbReference type="Proteomes" id="UP000001693"/>
    </source>
</evidence>
<feature type="transmembrane region" description="Helical" evidence="3">
    <location>
        <begin position="114"/>
        <end position="130"/>
    </location>
</feature>
<feature type="transmembrane region" description="Helical" evidence="3">
    <location>
        <begin position="91"/>
        <end position="108"/>
    </location>
</feature>
<dbReference type="InterPro" id="IPR029787">
    <property type="entry name" value="Nucleotide_cyclase"/>
</dbReference>
<evidence type="ECO:0000256" key="2">
    <source>
        <dbReference type="ARBA" id="ARBA00034247"/>
    </source>
</evidence>
<evidence type="ECO:0000313" key="5">
    <source>
        <dbReference type="EMBL" id="ACB33693.1"/>
    </source>
</evidence>
<reference evidence="5 6" key="1">
    <citation type="submission" date="2008-03" db="EMBL/GenBank/DDBJ databases">
        <title>Complete sequence of Leptothrix cholodnii SP-6.</title>
        <authorList>
            <consortium name="US DOE Joint Genome Institute"/>
            <person name="Copeland A."/>
            <person name="Lucas S."/>
            <person name="Lapidus A."/>
            <person name="Glavina del Rio T."/>
            <person name="Dalin E."/>
            <person name="Tice H."/>
            <person name="Bruce D."/>
            <person name="Goodwin L."/>
            <person name="Pitluck S."/>
            <person name="Chertkov O."/>
            <person name="Brettin T."/>
            <person name="Detter J.C."/>
            <person name="Han C."/>
            <person name="Kuske C.R."/>
            <person name="Schmutz J."/>
            <person name="Larimer F."/>
            <person name="Land M."/>
            <person name="Hauser L."/>
            <person name="Kyrpides N."/>
            <person name="Lykidis A."/>
            <person name="Emerson D."/>
            <person name="Richardson P."/>
        </authorList>
    </citation>
    <scope>NUCLEOTIDE SEQUENCE [LARGE SCALE GENOMIC DNA]</scope>
    <source>
        <strain evidence="6">ATCC 51168 / LMG 8142 / SP-6</strain>
    </source>
</reference>
<evidence type="ECO:0000256" key="1">
    <source>
        <dbReference type="ARBA" id="ARBA00012528"/>
    </source>
</evidence>
<keyword evidence="3" id="KW-1133">Transmembrane helix</keyword>
<dbReference type="GO" id="GO:0005886">
    <property type="term" value="C:plasma membrane"/>
    <property type="evidence" value="ECO:0007669"/>
    <property type="project" value="TreeGrafter"/>
</dbReference>
<dbReference type="STRING" id="395495.Lcho_1425"/>
<dbReference type="KEGG" id="lch:Lcho_1425"/>
<sequence length="381" mass="40626">MQPTSTPLSPDARPDWRGVRTVAQTLNDFRTCIAVLVFYLIDAGLMALFCAFGAGNWASPMWIAGTGLVVAGGGAVLVHRFGGGRLDDPRLVIVQAGSALVVTLGVALFDPPLMALMLMTVIVIIPTAALRLAPGGLLSLCMVAAVASFAVVAAHGGRLTIPADTAAQQALSGMFLLWTLVKGASINLAGMALRMELNDSHERLAAALLRVEQLAERDELTGLPNRRRMQAALAEERERCSRNGVSFSVAMLDIDHFKRINDLYGHPMGDAVLRSVAQLMRTALRKPDLVGRVGGEEFLMILPGAARLEEAKHVVERVRAAIEGNDWSATRADLQVTASIGVAVGEPGESVESLFDRADRGLYLAKQGGRNQVAADTPRPH</sequence>
<dbReference type="AlphaFoldDB" id="B1Y766"/>
<gene>
    <name evidence="5" type="ordered locus">Lcho_1425</name>
</gene>
<accession>B1Y766</accession>
<dbReference type="InterPro" id="IPR050469">
    <property type="entry name" value="Diguanylate_Cyclase"/>
</dbReference>
<dbReference type="PROSITE" id="PS50887">
    <property type="entry name" value="GGDEF"/>
    <property type="match status" value="1"/>
</dbReference>